<sequence length="352" mass="41172">MSTLGDQSSAPKLSMCITTFNRAQFIGATLESILGQSTNECEVVVVDGASTDDTPHVVSAYVRRYRSLRYIRQETNNGIDRDYDAAVEVARGEYCWLLTDDDIMMPGAIAAVLEALQRDPSLVIVNAELRDFELRSILQARWLNFESDRVYGPGELDRLFVEIDGWLNCHFFIIRREIWRKREREPYYGSLLLYLGVIFQDSFPAETLLIARPCISYRRGNMHTFSPRISEIIWNKWPSIAESLPISKETRRRVFNVEPWRHLRELLMWRGRGYYSFAEYRQWVLPRVRSPRARLIATLVALLPGVLVNTLLMLYYSIPGRSHGLMQRDLVLRELEDSRFHLRNWLPFQREM</sequence>
<reference evidence="3 4" key="1">
    <citation type="journal article" date="2021" name="Int. J. Syst. Evol. Microbiol.">
        <title>Steroidobacter gossypii sp. nov., isolated from soil of cotton cropping field.</title>
        <authorList>
            <person name="Huang R."/>
            <person name="Yang S."/>
            <person name="Zhen C."/>
            <person name="Liu W."/>
        </authorList>
    </citation>
    <scope>NUCLEOTIDE SEQUENCE [LARGE SCALE GENOMIC DNA]</scope>
    <source>
        <strain evidence="3 4">S1-65</strain>
    </source>
</reference>
<dbReference type="InterPro" id="IPR001173">
    <property type="entry name" value="Glyco_trans_2-like"/>
</dbReference>
<name>A0ABS1X6K8_9GAMM</name>
<accession>A0ABS1X6K8</accession>
<feature type="domain" description="Glycosyltransferase 2-like" evidence="2">
    <location>
        <begin position="14"/>
        <end position="146"/>
    </location>
</feature>
<comment type="caution">
    <text evidence="3">The sequence shown here is derived from an EMBL/GenBank/DDBJ whole genome shotgun (WGS) entry which is preliminary data.</text>
</comment>
<feature type="transmembrane region" description="Helical" evidence="1">
    <location>
        <begin position="295"/>
        <end position="318"/>
    </location>
</feature>
<organism evidence="3 4">
    <name type="scientific">Steroidobacter gossypii</name>
    <dbReference type="NCBI Taxonomy" id="2805490"/>
    <lineage>
        <taxon>Bacteria</taxon>
        <taxon>Pseudomonadati</taxon>
        <taxon>Pseudomonadota</taxon>
        <taxon>Gammaproteobacteria</taxon>
        <taxon>Steroidobacterales</taxon>
        <taxon>Steroidobacteraceae</taxon>
        <taxon>Steroidobacter</taxon>
    </lineage>
</organism>
<dbReference type="Pfam" id="PF00535">
    <property type="entry name" value="Glycos_transf_2"/>
    <property type="match status" value="1"/>
</dbReference>
<dbReference type="EMBL" id="JAEVLS010000011">
    <property type="protein sequence ID" value="MBM0108862.1"/>
    <property type="molecule type" value="Genomic_DNA"/>
</dbReference>
<dbReference type="PANTHER" id="PTHR22916">
    <property type="entry name" value="GLYCOSYLTRANSFERASE"/>
    <property type="match status" value="1"/>
</dbReference>
<keyword evidence="1" id="KW-0812">Transmembrane</keyword>
<keyword evidence="4" id="KW-1185">Reference proteome</keyword>
<dbReference type="Proteomes" id="UP000661077">
    <property type="component" value="Unassembled WGS sequence"/>
</dbReference>
<keyword evidence="1" id="KW-1133">Transmembrane helix</keyword>
<evidence type="ECO:0000259" key="2">
    <source>
        <dbReference type="Pfam" id="PF00535"/>
    </source>
</evidence>
<dbReference type="Gene3D" id="3.90.550.10">
    <property type="entry name" value="Spore Coat Polysaccharide Biosynthesis Protein SpsA, Chain A"/>
    <property type="match status" value="1"/>
</dbReference>
<dbReference type="InterPro" id="IPR029044">
    <property type="entry name" value="Nucleotide-diphossugar_trans"/>
</dbReference>
<proteinExistence type="predicted"/>
<keyword evidence="1" id="KW-0472">Membrane</keyword>
<evidence type="ECO:0000313" key="3">
    <source>
        <dbReference type="EMBL" id="MBM0108862.1"/>
    </source>
</evidence>
<evidence type="ECO:0000256" key="1">
    <source>
        <dbReference type="SAM" id="Phobius"/>
    </source>
</evidence>
<gene>
    <name evidence="3" type="ORF">JM946_29370</name>
</gene>
<dbReference type="SUPFAM" id="SSF53448">
    <property type="entry name" value="Nucleotide-diphospho-sugar transferases"/>
    <property type="match status" value="1"/>
</dbReference>
<evidence type="ECO:0000313" key="4">
    <source>
        <dbReference type="Proteomes" id="UP000661077"/>
    </source>
</evidence>
<dbReference type="PANTHER" id="PTHR22916:SF3">
    <property type="entry name" value="UDP-GLCNAC:BETAGAL BETA-1,3-N-ACETYLGLUCOSAMINYLTRANSFERASE-LIKE PROTEIN 1"/>
    <property type="match status" value="1"/>
</dbReference>
<protein>
    <submittedName>
        <fullName evidence="3">Glycosyltransferase family 2 protein</fullName>
    </submittedName>
</protein>